<proteinExistence type="predicted"/>
<protein>
    <recommendedName>
        <fullName evidence="3">Replication origin-binding protein domain-containing protein</fullName>
    </recommendedName>
</protein>
<gene>
    <name evidence="1" type="ORF">RclHR1_01990027</name>
</gene>
<reference evidence="1 2" key="1">
    <citation type="submission" date="2017-11" db="EMBL/GenBank/DDBJ databases">
        <title>The genome of Rhizophagus clarus HR1 reveals common genetic basis of auxotrophy among arbuscular mycorrhizal fungi.</title>
        <authorList>
            <person name="Kobayashi Y."/>
        </authorList>
    </citation>
    <scope>NUCLEOTIDE SEQUENCE [LARGE SCALE GENOMIC DNA]</scope>
    <source>
        <strain evidence="1 2">HR1</strain>
    </source>
</reference>
<evidence type="ECO:0000313" key="2">
    <source>
        <dbReference type="Proteomes" id="UP000247702"/>
    </source>
</evidence>
<evidence type="ECO:0000313" key="1">
    <source>
        <dbReference type="EMBL" id="GBB92255.1"/>
    </source>
</evidence>
<organism evidence="1 2">
    <name type="scientific">Rhizophagus clarus</name>
    <dbReference type="NCBI Taxonomy" id="94130"/>
    <lineage>
        <taxon>Eukaryota</taxon>
        <taxon>Fungi</taxon>
        <taxon>Fungi incertae sedis</taxon>
        <taxon>Mucoromycota</taxon>
        <taxon>Glomeromycotina</taxon>
        <taxon>Glomeromycetes</taxon>
        <taxon>Glomerales</taxon>
        <taxon>Glomeraceae</taxon>
        <taxon>Rhizophagus</taxon>
    </lineage>
</organism>
<sequence length="981" mass="111713">MLFAQKKKSPGPGPKTINEATKLFSGLADLNYESGYIDHIYFQYLSNNKNDISLLGAYHPEEIYSKYIVRVAEKGFTVVDHPSEVYGLPDTHECIDGSLPLRLVLDIDARQKPDFMNPELPSLDGYKISREDLLSRILTVCVNIINTDLKHFAILDAFALASSSNSNKCSWHIVYLHARFIDYRDLRSFVEKINNKIRKPYSEFIDIGLYKSRFSLRLLRSAKEDRVKRPAISSVKNSNGCFVLKCYRQKNYKPDHKGLAFGKVIKISAKPKRGIVERIGDAISNPRPLIELSEIMINVEKLKDAPEVYPNFLGIEKMITLIRSPLGIWKTTTLREIIMALKNKVHDLSSLPCHIWVSYRKSLSNESKTKLDELKVSDFRICNYQNIQGDLSMNEWDIIIVQVESLFRIEFTVCPFVAILDEANAIMRQMSSGETVEFIYDPNSGAEAMRIGYDLLRQGKCVAFVSTEAVMARTLVEKASKLSKPDNSPVKARAYYGNMDGKQKQKDFSNIDVAWDELDCVAYTNTVEAGISFEVTGHFDIIIAITNIATPVHVEAFAQMLYQIRDCPCRIISDSNAISYKIDESPAVITFVEVEYQKRLSARYFIEKLCNLIASTDASLQLIKMDESQGVIGNRKKVRNEVRDEALVIKKTDFDAVTTSQNLDSEEAKNLKFDQERSIPDTMALKCFYMRNIYGFTGIDDKRILSSNIISETFTQSCESYKVINAIARNWCGYTVKINRKKIGLKEKQVWERSYQINRQPYDGLDQTISLDVLADKTTHTSKHASELGTSLPNWKAHKSVKEALTRCKFSKEQLEALVPNQRKCNSKLTIEERAKYCVKTGDFIDIVANHWCLGPKNKDENKIIASVSHQSKFCVKLAEGGVDPVIIEQMANPDKIPIHFSMAKVSKRLQNMDVSKIPTREDLADVIVMLSMRPVEVRSLQINYYELDPSNIPAWYKEGYSWYCTGYLKSRGEKKKNPDP</sequence>
<evidence type="ECO:0008006" key="3">
    <source>
        <dbReference type="Google" id="ProtNLM"/>
    </source>
</evidence>
<name>A0A2Z6QS19_9GLOM</name>
<dbReference type="STRING" id="94130.A0A2Z6QS19"/>
<keyword evidence="2" id="KW-1185">Reference proteome</keyword>
<accession>A0A2Z6QS19</accession>
<dbReference type="Proteomes" id="UP000247702">
    <property type="component" value="Unassembled WGS sequence"/>
</dbReference>
<dbReference type="EMBL" id="BEXD01001101">
    <property type="protein sequence ID" value="GBB92255.1"/>
    <property type="molecule type" value="Genomic_DNA"/>
</dbReference>
<comment type="caution">
    <text evidence="1">The sequence shown here is derived from an EMBL/GenBank/DDBJ whole genome shotgun (WGS) entry which is preliminary data.</text>
</comment>
<dbReference type="AlphaFoldDB" id="A0A2Z6QS19"/>